<dbReference type="Gene3D" id="3.30.160.60">
    <property type="entry name" value="Classic Zinc Finger"/>
    <property type="match status" value="6"/>
</dbReference>
<evidence type="ECO:0000256" key="11">
    <source>
        <dbReference type="SAM" id="MobiDB-lite"/>
    </source>
</evidence>
<evidence type="ECO:0000256" key="7">
    <source>
        <dbReference type="ARBA" id="ARBA00023125"/>
    </source>
</evidence>
<dbReference type="GO" id="GO:0008270">
    <property type="term" value="F:zinc ion binding"/>
    <property type="evidence" value="ECO:0007669"/>
    <property type="project" value="UniProtKB-KW"/>
</dbReference>
<accession>A0AAV1KMR8</accession>
<dbReference type="AlphaFoldDB" id="A0AAV1KMR8"/>
<feature type="compositionally biased region" description="Polar residues" evidence="11">
    <location>
        <begin position="174"/>
        <end position="188"/>
    </location>
</feature>
<feature type="domain" description="C2H2-type" evidence="12">
    <location>
        <begin position="623"/>
        <end position="650"/>
    </location>
</feature>
<name>A0AAV1KMR8_9NEOP</name>
<feature type="domain" description="C2H2-type" evidence="12">
    <location>
        <begin position="341"/>
        <end position="368"/>
    </location>
</feature>
<dbReference type="GO" id="GO:0003677">
    <property type="term" value="F:DNA binding"/>
    <property type="evidence" value="ECO:0007669"/>
    <property type="project" value="UniProtKB-KW"/>
</dbReference>
<keyword evidence="4 10" id="KW-0863">Zinc-finger</keyword>
<keyword evidence="6" id="KW-0805">Transcription regulation</keyword>
<evidence type="ECO:0000256" key="4">
    <source>
        <dbReference type="ARBA" id="ARBA00022771"/>
    </source>
</evidence>
<dbReference type="PANTHER" id="PTHR24394">
    <property type="entry name" value="ZINC FINGER PROTEIN"/>
    <property type="match status" value="1"/>
</dbReference>
<dbReference type="PROSITE" id="PS00028">
    <property type="entry name" value="ZINC_FINGER_C2H2_1"/>
    <property type="match status" value="9"/>
</dbReference>
<evidence type="ECO:0000256" key="6">
    <source>
        <dbReference type="ARBA" id="ARBA00023015"/>
    </source>
</evidence>
<evidence type="ECO:0000256" key="2">
    <source>
        <dbReference type="ARBA" id="ARBA00022723"/>
    </source>
</evidence>
<feature type="domain" description="C2H2-type" evidence="12">
    <location>
        <begin position="651"/>
        <end position="679"/>
    </location>
</feature>
<dbReference type="GO" id="GO:0005634">
    <property type="term" value="C:nucleus"/>
    <property type="evidence" value="ECO:0007669"/>
    <property type="project" value="UniProtKB-SubCell"/>
</dbReference>
<evidence type="ECO:0000256" key="9">
    <source>
        <dbReference type="ARBA" id="ARBA00023242"/>
    </source>
</evidence>
<dbReference type="FunFam" id="3.30.160.60:FF:000325">
    <property type="entry name" value="ZFP90 zinc finger protein"/>
    <property type="match status" value="1"/>
</dbReference>
<comment type="subcellular location">
    <subcellularLocation>
        <location evidence="1">Nucleus</location>
    </subcellularLocation>
</comment>
<evidence type="ECO:0000256" key="3">
    <source>
        <dbReference type="ARBA" id="ARBA00022737"/>
    </source>
</evidence>
<dbReference type="Pfam" id="PF00096">
    <property type="entry name" value="zf-C2H2"/>
    <property type="match status" value="3"/>
</dbReference>
<evidence type="ECO:0000256" key="1">
    <source>
        <dbReference type="ARBA" id="ARBA00004123"/>
    </source>
</evidence>
<keyword evidence="2" id="KW-0479">Metal-binding</keyword>
<evidence type="ECO:0000256" key="5">
    <source>
        <dbReference type="ARBA" id="ARBA00022833"/>
    </source>
</evidence>
<dbReference type="EMBL" id="CAVLGL010000046">
    <property type="protein sequence ID" value="CAK1583067.1"/>
    <property type="molecule type" value="Genomic_DNA"/>
</dbReference>
<evidence type="ECO:0000259" key="12">
    <source>
        <dbReference type="PROSITE" id="PS50157"/>
    </source>
</evidence>
<evidence type="ECO:0000313" key="13">
    <source>
        <dbReference type="EMBL" id="CAK1583067.1"/>
    </source>
</evidence>
<feature type="domain" description="C2H2-type" evidence="12">
    <location>
        <begin position="596"/>
        <end position="618"/>
    </location>
</feature>
<evidence type="ECO:0000256" key="10">
    <source>
        <dbReference type="PROSITE-ProRule" id="PRU00042"/>
    </source>
</evidence>
<feature type="domain" description="C2H2-type" evidence="12">
    <location>
        <begin position="368"/>
        <end position="395"/>
    </location>
</feature>
<protein>
    <recommendedName>
        <fullName evidence="12">C2H2-type domain-containing protein</fullName>
    </recommendedName>
</protein>
<dbReference type="SMART" id="SM00355">
    <property type="entry name" value="ZnF_C2H2"/>
    <property type="match status" value="12"/>
</dbReference>
<keyword evidence="14" id="KW-1185">Reference proteome</keyword>
<reference evidence="13 14" key="1">
    <citation type="submission" date="2023-11" db="EMBL/GenBank/DDBJ databases">
        <authorList>
            <person name="Hedman E."/>
            <person name="Englund M."/>
            <person name="Stromberg M."/>
            <person name="Nyberg Akerstrom W."/>
            <person name="Nylinder S."/>
            <person name="Jareborg N."/>
            <person name="Kallberg Y."/>
            <person name="Kronander E."/>
        </authorList>
    </citation>
    <scope>NUCLEOTIDE SEQUENCE [LARGE SCALE GENOMIC DNA]</scope>
</reference>
<proteinExistence type="predicted"/>
<dbReference type="GO" id="GO:0000981">
    <property type="term" value="F:DNA-binding transcription factor activity, RNA polymerase II-specific"/>
    <property type="evidence" value="ECO:0007669"/>
    <property type="project" value="TreeGrafter"/>
</dbReference>
<comment type="caution">
    <text evidence="13">The sequence shown here is derived from an EMBL/GenBank/DDBJ whole genome shotgun (WGS) entry which is preliminary data.</text>
</comment>
<dbReference type="SUPFAM" id="SSF57667">
    <property type="entry name" value="beta-beta-alpha zinc fingers"/>
    <property type="match status" value="5"/>
</dbReference>
<evidence type="ECO:0000256" key="8">
    <source>
        <dbReference type="ARBA" id="ARBA00023163"/>
    </source>
</evidence>
<gene>
    <name evidence="13" type="ORF">PARMNEM_LOCUS4515</name>
</gene>
<dbReference type="PANTHER" id="PTHR24394:SF29">
    <property type="entry name" value="MYONEURIN"/>
    <property type="match status" value="1"/>
</dbReference>
<feature type="domain" description="C2H2-type" evidence="12">
    <location>
        <begin position="301"/>
        <end position="329"/>
    </location>
</feature>
<sequence>MEQTSFATDNEVLYPVLLIPKKCTTLETTCAATDDVFIELSITSADTEGNEMCLYSGFCNVKLIDSYDVNVHEVDSNSTPESNDNDQIQTVTEENPPYTQSQVWIDPMRSPYVYNSCDATESKEKFSVYRHQTRSSHITVEQHNTYITQNVYNYSEAVHYSPAEEFEHKKFRKVQTSDTTQQNNSGPNNPYEDDEFECGVFLSQLSEEIINETETRAREEIRYVGLQSDDDALKQLMSSDIQSLSKQQKTILFLGHDSHFGQTIQKITVNDPSLECVGGGEIDHEVIVENNNNPYPNQKKYQCDKCKQIFDQISTFKQHMVGNHRSIKESRASGSESEVKFMCTECGKNFKSQEKFELHCLGHGDPELECNKCHKVFASKFTLRTHRKIHLRKHPCDYCTKTFTKMEDLMAHVAKIHLILKCQACDYTAKKYQDLQEHQKCHSSPLDSTYTDSCESFDDGITNTDIVTKTDTPSPNEQHLKSDTMNENYVTQEKIREADSVIAKVMSNKVFLLHAKKARKHKRYRKACNICLKSFDRIGDLKRHLIEHVIRSTLAKNPVNKNGTLNIQCEVCRTETFSKVDRYKAHLRVHAKLTLYQCTFCNKSFSDSSNFSKHKKIHGTSYFQCDLCQRKFNSKKMITQHMEYHNNNSPIPCFYCDKEFHFESMLNKHIKCAHTKEMSTRFRCRFCHQYFKTLREKWDHEWTIHNVRKIIADCLLCGSKFRKYSELKRHCNSVHDIEIPPAKNFKN</sequence>
<keyword evidence="5" id="KW-0862">Zinc</keyword>
<feature type="region of interest" description="Disordered" evidence="11">
    <location>
        <begin position="173"/>
        <end position="193"/>
    </location>
</feature>
<keyword evidence="9" id="KW-0539">Nucleus</keyword>
<dbReference type="InterPro" id="IPR013087">
    <property type="entry name" value="Znf_C2H2_type"/>
</dbReference>
<keyword evidence="3" id="KW-0677">Repeat</keyword>
<dbReference type="Proteomes" id="UP001314205">
    <property type="component" value="Unassembled WGS sequence"/>
</dbReference>
<dbReference type="PROSITE" id="PS50157">
    <property type="entry name" value="ZINC_FINGER_C2H2_2"/>
    <property type="match status" value="8"/>
</dbReference>
<dbReference type="InterPro" id="IPR036236">
    <property type="entry name" value="Znf_C2H2_sf"/>
</dbReference>
<evidence type="ECO:0000313" key="14">
    <source>
        <dbReference type="Proteomes" id="UP001314205"/>
    </source>
</evidence>
<feature type="domain" description="C2H2-type" evidence="12">
    <location>
        <begin position="394"/>
        <end position="417"/>
    </location>
</feature>
<keyword evidence="7" id="KW-0238">DNA-binding</keyword>
<organism evidence="13 14">
    <name type="scientific">Parnassius mnemosyne</name>
    <name type="common">clouded apollo</name>
    <dbReference type="NCBI Taxonomy" id="213953"/>
    <lineage>
        <taxon>Eukaryota</taxon>
        <taxon>Metazoa</taxon>
        <taxon>Ecdysozoa</taxon>
        <taxon>Arthropoda</taxon>
        <taxon>Hexapoda</taxon>
        <taxon>Insecta</taxon>
        <taxon>Pterygota</taxon>
        <taxon>Neoptera</taxon>
        <taxon>Endopterygota</taxon>
        <taxon>Lepidoptera</taxon>
        <taxon>Glossata</taxon>
        <taxon>Ditrysia</taxon>
        <taxon>Papilionoidea</taxon>
        <taxon>Papilionidae</taxon>
        <taxon>Parnassiinae</taxon>
        <taxon>Parnassini</taxon>
        <taxon>Parnassius</taxon>
        <taxon>Driopa</taxon>
    </lineage>
</organism>
<keyword evidence="8" id="KW-0804">Transcription</keyword>
<feature type="domain" description="C2H2-type" evidence="12">
    <location>
        <begin position="712"/>
        <end position="740"/>
    </location>
</feature>